<evidence type="ECO:0000313" key="2">
    <source>
        <dbReference type="Proteomes" id="UP000031036"/>
    </source>
</evidence>
<dbReference type="EMBL" id="JPKZ01001428">
    <property type="protein sequence ID" value="KHN82036.1"/>
    <property type="molecule type" value="Genomic_DNA"/>
</dbReference>
<sequence>MERRSDTGTRGGTLNAHALLVIGSNARLMSSSSAPNRFRVSSVGQSNHELRLEVPTPVTTPNAGEEWRGVVIRVPLQDSCKSIMFAERSAKEKNALNDAIVCAMNECHYETLSESN</sequence>
<comment type="caution">
    <text evidence="1">The sequence shown here is derived from an EMBL/GenBank/DDBJ whole genome shotgun (WGS) entry which is preliminary data.</text>
</comment>
<accession>A0A0B2VET2</accession>
<evidence type="ECO:0000313" key="1">
    <source>
        <dbReference type="EMBL" id="KHN82036.1"/>
    </source>
</evidence>
<dbReference type="AlphaFoldDB" id="A0A0B2VET2"/>
<reference evidence="1 2" key="1">
    <citation type="submission" date="2014-11" db="EMBL/GenBank/DDBJ databases">
        <title>Genetic blueprint of the zoonotic pathogen Toxocara canis.</title>
        <authorList>
            <person name="Zhu X.-Q."/>
            <person name="Korhonen P.K."/>
            <person name="Cai H."/>
            <person name="Young N.D."/>
            <person name="Nejsum P."/>
            <person name="von Samson-Himmelstjerna G."/>
            <person name="Boag P.R."/>
            <person name="Tan P."/>
            <person name="Li Q."/>
            <person name="Min J."/>
            <person name="Yang Y."/>
            <person name="Wang X."/>
            <person name="Fang X."/>
            <person name="Hall R.S."/>
            <person name="Hofmann A."/>
            <person name="Sternberg P.W."/>
            <person name="Jex A.R."/>
            <person name="Gasser R.B."/>
        </authorList>
    </citation>
    <scope>NUCLEOTIDE SEQUENCE [LARGE SCALE GENOMIC DNA]</scope>
    <source>
        <strain evidence="1">PN_DK_2014</strain>
    </source>
</reference>
<dbReference type="OrthoDB" id="10516500at2759"/>
<proteinExistence type="predicted"/>
<protein>
    <submittedName>
        <fullName evidence="1">Uncharacterized protein</fullName>
    </submittedName>
</protein>
<keyword evidence="2" id="KW-1185">Reference proteome</keyword>
<name>A0A0B2VET2_TOXCA</name>
<organism evidence="1 2">
    <name type="scientific">Toxocara canis</name>
    <name type="common">Canine roundworm</name>
    <dbReference type="NCBI Taxonomy" id="6265"/>
    <lineage>
        <taxon>Eukaryota</taxon>
        <taxon>Metazoa</taxon>
        <taxon>Ecdysozoa</taxon>
        <taxon>Nematoda</taxon>
        <taxon>Chromadorea</taxon>
        <taxon>Rhabditida</taxon>
        <taxon>Spirurina</taxon>
        <taxon>Ascaridomorpha</taxon>
        <taxon>Ascaridoidea</taxon>
        <taxon>Toxocaridae</taxon>
        <taxon>Toxocara</taxon>
    </lineage>
</organism>
<gene>
    <name evidence="1" type="ORF">Tcan_07948</name>
</gene>
<dbReference type="Proteomes" id="UP000031036">
    <property type="component" value="Unassembled WGS sequence"/>
</dbReference>